<feature type="region of interest" description="Disordered" evidence="1">
    <location>
        <begin position="249"/>
        <end position="281"/>
    </location>
</feature>
<feature type="compositionally biased region" description="Acidic residues" evidence="1">
    <location>
        <begin position="261"/>
        <end position="281"/>
    </location>
</feature>
<dbReference type="Proteomes" id="UP000769766">
    <property type="component" value="Unassembled WGS sequence"/>
</dbReference>
<reference evidence="2" key="1">
    <citation type="submission" date="2020-07" db="EMBL/GenBank/DDBJ databases">
        <title>Huge and variable diversity of episymbiotic CPR bacteria and DPANN archaea in groundwater ecosystems.</title>
        <authorList>
            <person name="He C.Y."/>
            <person name="Keren R."/>
            <person name="Whittaker M."/>
            <person name="Farag I.F."/>
            <person name="Doudna J."/>
            <person name="Cate J.H.D."/>
            <person name="Banfield J.F."/>
        </authorList>
    </citation>
    <scope>NUCLEOTIDE SEQUENCE</scope>
    <source>
        <strain evidence="2">NC_groundwater_672_Ag_B-0.1um_62_36</strain>
    </source>
</reference>
<proteinExistence type="predicted"/>
<dbReference type="AlphaFoldDB" id="A0A932FXL4"/>
<gene>
    <name evidence="2" type="ORF">HYY20_12510</name>
</gene>
<protein>
    <submittedName>
        <fullName evidence="2">Uncharacterized protein</fullName>
    </submittedName>
</protein>
<organism evidence="2 3">
    <name type="scientific">Tectimicrobiota bacterium</name>
    <dbReference type="NCBI Taxonomy" id="2528274"/>
    <lineage>
        <taxon>Bacteria</taxon>
        <taxon>Pseudomonadati</taxon>
        <taxon>Nitrospinota/Tectimicrobiota group</taxon>
        <taxon>Candidatus Tectimicrobiota</taxon>
    </lineage>
</organism>
<sequence length="281" mass="30942">MKCPKCGYVSFNYLDTCKKCGRDLTAFKAEYGLWGVKPGNLSIYSPVPQAMGQEGSHGTSEAGALSDLEDDLSHEIEMIGEAEAAFQNPLLQGSQEELGEIRLDIEEIGLEEGEIDLVSPDKEETAVELAEEETTIELPEEAAAMELPEEREIDLDSPDNEAFALELAEEETVFELSEEAPAIRLEEIRLEEAEEGGQPEDSSGWLPLGEDAPSEVPSLEEAPEEVSTIDLELEEIDLGGVDLAEAEPVLDLGEENKPDLLDLDEIELSWEEEDSEKEEER</sequence>
<evidence type="ECO:0000313" key="3">
    <source>
        <dbReference type="Proteomes" id="UP000769766"/>
    </source>
</evidence>
<accession>A0A932FXL4</accession>
<comment type="caution">
    <text evidence="2">The sequence shown here is derived from an EMBL/GenBank/DDBJ whole genome shotgun (WGS) entry which is preliminary data.</text>
</comment>
<evidence type="ECO:0000256" key="1">
    <source>
        <dbReference type="SAM" id="MobiDB-lite"/>
    </source>
</evidence>
<feature type="region of interest" description="Disordered" evidence="1">
    <location>
        <begin position="190"/>
        <end position="226"/>
    </location>
</feature>
<evidence type="ECO:0000313" key="2">
    <source>
        <dbReference type="EMBL" id="MBI2877693.1"/>
    </source>
</evidence>
<name>A0A932FXL4_UNCTE</name>
<dbReference type="EMBL" id="JACPRF010000379">
    <property type="protein sequence ID" value="MBI2877693.1"/>
    <property type="molecule type" value="Genomic_DNA"/>
</dbReference>